<dbReference type="PANTHER" id="PTHR21248:SF22">
    <property type="entry name" value="PHOSPHOLIPASE D"/>
    <property type="match status" value="1"/>
</dbReference>
<dbReference type="EMBL" id="MSCH01000003">
    <property type="protein sequence ID" value="PQJ54299.1"/>
    <property type="molecule type" value="Genomic_DNA"/>
</dbReference>
<evidence type="ECO:0000256" key="3">
    <source>
        <dbReference type="ARBA" id="ARBA00022516"/>
    </source>
</evidence>
<reference evidence="15 16" key="1">
    <citation type="submission" date="2016-12" db="EMBL/GenBank/DDBJ databases">
        <title>Diversity of luminous bacteria.</title>
        <authorList>
            <person name="Yoshizawa S."/>
            <person name="Kogure K."/>
        </authorList>
    </citation>
    <scope>NUCLEOTIDE SEQUENCE [LARGE SCALE GENOMIC DNA]</scope>
    <source>
        <strain evidence="15 16">SA4-48</strain>
    </source>
</reference>
<feature type="domain" description="PLD phosphodiesterase" evidence="14">
    <location>
        <begin position="420"/>
        <end position="447"/>
    </location>
</feature>
<keyword evidence="4" id="KW-0808">Transferase</keyword>
<keyword evidence="11" id="KW-1208">Phospholipid metabolism</keyword>
<keyword evidence="10" id="KW-0594">Phospholipid biosynthesis</keyword>
<dbReference type="Proteomes" id="UP000239007">
    <property type="component" value="Unassembled WGS sequence"/>
</dbReference>
<dbReference type="Pfam" id="PF13091">
    <property type="entry name" value="PLDc_2"/>
    <property type="match status" value="2"/>
</dbReference>
<evidence type="ECO:0000256" key="6">
    <source>
        <dbReference type="ARBA" id="ARBA00022737"/>
    </source>
</evidence>
<dbReference type="NCBIfam" id="TIGR04265">
    <property type="entry name" value="bac_cardiolipin"/>
    <property type="match status" value="1"/>
</dbReference>
<dbReference type="Pfam" id="PF13396">
    <property type="entry name" value="PLDc_N"/>
    <property type="match status" value="1"/>
</dbReference>
<evidence type="ECO:0000313" key="16">
    <source>
        <dbReference type="Proteomes" id="UP000239007"/>
    </source>
</evidence>
<proteinExistence type="predicted"/>
<evidence type="ECO:0000256" key="5">
    <source>
        <dbReference type="ARBA" id="ARBA00022692"/>
    </source>
</evidence>
<keyword evidence="3" id="KW-0444">Lipid biosynthesis</keyword>
<keyword evidence="6" id="KW-0677">Repeat</keyword>
<keyword evidence="2" id="KW-1003">Cell membrane</keyword>
<dbReference type="EC" id="2.7.8.-" evidence="12"/>
<evidence type="ECO:0000256" key="4">
    <source>
        <dbReference type="ARBA" id="ARBA00022679"/>
    </source>
</evidence>
<sequence length="507" mass="58021">MQIFEVLVNWIYVNWVTLIVIFHISLSLVTSVHVLLYKENERTSLAWIGLVILSPVIGSLFYWLFGINRIQRSAKKNHPKKLNYDIEQLALNKQVLCKQEQKDKQANFDNTLVNCPIPPNWHSAIIAGHKIHPVNYLAGNTVEPLINGDAAYPAMIQSIDDAKHSIVLSSYIFDYDSLGRQFINALAQAQKRGVAVNVLLDRIGIGYSWHKSNRALKKMGVKTASFLPAISLSSIRFINLRNHRKILCVDGEVAYVGGMNISEDNLVESSASPIDDIQFKITGPVIDQISQIFIKDWYFTTNELIEFPSYKEQTALNKQLEATEQTVFARVIEDGPDENHNKIRWTLINALVCAQKTVKIMTPYFIPDQTLMNSLHSAAMRGVSVQIIVPEHSDIPFVDWVMEANFSRIMAHGIQIYKNNRPFDHSKIVIIDDVWSFIGSTNWDARSMEFNFEINLECFDKKLNSQLTDFFTKKKLNSSLVVQSQMNKLSIYKKIRNNLFRLFSPYM</sequence>
<evidence type="ECO:0000256" key="11">
    <source>
        <dbReference type="ARBA" id="ARBA00023264"/>
    </source>
</evidence>
<dbReference type="OrthoDB" id="9814092at2"/>
<dbReference type="SUPFAM" id="SSF56024">
    <property type="entry name" value="Phospholipase D/nuclease"/>
    <property type="match status" value="2"/>
</dbReference>
<accession>A0A2S7UX02</accession>
<feature type="domain" description="PLD phosphodiesterase" evidence="14">
    <location>
        <begin position="238"/>
        <end position="265"/>
    </location>
</feature>
<keyword evidence="8" id="KW-0443">Lipid metabolism</keyword>
<dbReference type="SMART" id="SM00155">
    <property type="entry name" value="PLDc"/>
    <property type="match status" value="2"/>
</dbReference>
<evidence type="ECO:0000256" key="12">
    <source>
        <dbReference type="NCBIfam" id="TIGR04265"/>
    </source>
</evidence>
<evidence type="ECO:0000313" key="15">
    <source>
        <dbReference type="EMBL" id="PQJ54299.1"/>
    </source>
</evidence>
<dbReference type="GO" id="GO:0032049">
    <property type="term" value="P:cardiolipin biosynthetic process"/>
    <property type="evidence" value="ECO:0007669"/>
    <property type="project" value="UniProtKB-UniRule"/>
</dbReference>
<evidence type="ECO:0000256" key="8">
    <source>
        <dbReference type="ARBA" id="ARBA00023098"/>
    </source>
</evidence>
<dbReference type="InterPro" id="IPR001736">
    <property type="entry name" value="PLipase_D/transphosphatidylase"/>
</dbReference>
<dbReference type="InterPro" id="IPR027379">
    <property type="entry name" value="CLS_N"/>
</dbReference>
<evidence type="ECO:0000256" key="13">
    <source>
        <dbReference type="SAM" id="Phobius"/>
    </source>
</evidence>
<keyword evidence="7 13" id="KW-1133">Transmembrane helix</keyword>
<feature type="transmembrane region" description="Helical" evidence="13">
    <location>
        <begin position="44"/>
        <end position="65"/>
    </location>
</feature>
<evidence type="ECO:0000259" key="14">
    <source>
        <dbReference type="PROSITE" id="PS50035"/>
    </source>
</evidence>
<keyword evidence="9 13" id="KW-0472">Membrane</keyword>
<comment type="subcellular location">
    <subcellularLocation>
        <location evidence="1">Cell membrane</location>
        <topology evidence="1">Multi-pass membrane protein</topology>
    </subcellularLocation>
</comment>
<dbReference type="GO" id="GO:0008808">
    <property type="term" value="F:cardiolipin synthase activity"/>
    <property type="evidence" value="ECO:0007669"/>
    <property type="project" value="UniProtKB-UniRule"/>
</dbReference>
<dbReference type="GO" id="GO:0005886">
    <property type="term" value="C:plasma membrane"/>
    <property type="evidence" value="ECO:0007669"/>
    <property type="project" value="UniProtKB-SubCell"/>
</dbReference>
<evidence type="ECO:0000256" key="9">
    <source>
        <dbReference type="ARBA" id="ARBA00023136"/>
    </source>
</evidence>
<evidence type="ECO:0000256" key="7">
    <source>
        <dbReference type="ARBA" id="ARBA00022989"/>
    </source>
</evidence>
<dbReference type="InterPro" id="IPR022924">
    <property type="entry name" value="Cardiolipin_synthase"/>
</dbReference>
<gene>
    <name evidence="15" type="ORF">BTO11_11960</name>
</gene>
<evidence type="ECO:0000256" key="2">
    <source>
        <dbReference type="ARBA" id="ARBA00022475"/>
    </source>
</evidence>
<name>A0A2S7UX02_9GAMM</name>
<organism evidence="15 16">
    <name type="scientific">Psychrosphaera saromensis</name>
    <dbReference type="NCBI Taxonomy" id="716813"/>
    <lineage>
        <taxon>Bacteria</taxon>
        <taxon>Pseudomonadati</taxon>
        <taxon>Pseudomonadota</taxon>
        <taxon>Gammaproteobacteria</taxon>
        <taxon>Alteromonadales</taxon>
        <taxon>Pseudoalteromonadaceae</taxon>
        <taxon>Psychrosphaera</taxon>
    </lineage>
</organism>
<evidence type="ECO:0000256" key="10">
    <source>
        <dbReference type="ARBA" id="ARBA00023209"/>
    </source>
</evidence>
<feature type="transmembrane region" description="Helical" evidence="13">
    <location>
        <begin position="12"/>
        <end position="37"/>
    </location>
</feature>
<dbReference type="RefSeq" id="WP_105052812.1">
    <property type="nucleotide sequence ID" value="NZ_BMYG01000006.1"/>
</dbReference>
<protein>
    <recommendedName>
        <fullName evidence="12">Cardiolipin synthase</fullName>
        <ecNumber evidence="12">2.7.8.-</ecNumber>
    </recommendedName>
</protein>
<dbReference type="CDD" id="cd09163">
    <property type="entry name" value="PLDc_CLS_unchar2_2"/>
    <property type="match status" value="1"/>
</dbReference>
<dbReference type="CDD" id="cd09157">
    <property type="entry name" value="PLDc_CLS_unchar2_1"/>
    <property type="match status" value="1"/>
</dbReference>
<dbReference type="PANTHER" id="PTHR21248">
    <property type="entry name" value="CARDIOLIPIN SYNTHASE"/>
    <property type="match status" value="1"/>
</dbReference>
<dbReference type="AlphaFoldDB" id="A0A2S7UX02"/>
<dbReference type="InterPro" id="IPR025202">
    <property type="entry name" value="PLD-like_dom"/>
</dbReference>
<evidence type="ECO:0000256" key="1">
    <source>
        <dbReference type="ARBA" id="ARBA00004651"/>
    </source>
</evidence>
<dbReference type="PROSITE" id="PS50035">
    <property type="entry name" value="PLD"/>
    <property type="match status" value="2"/>
</dbReference>
<keyword evidence="16" id="KW-1185">Reference proteome</keyword>
<keyword evidence="5 13" id="KW-0812">Transmembrane</keyword>
<dbReference type="Gene3D" id="3.30.870.10">
    <property type="entry name" value="Endonuclease Chain A"/>
    <property type="match status" value="2"/>
</dbReference>
<comment type="caution">
    <text evidence="15">The sequence shown here is derived from an EMBL/GenBank/DDBJ whole genome shotgun (WGS) entry which is preliminary data.</text>
</comment>